<dbReference type="PANTHER" id="PTHR11705:SF143">
    <property type="entry name" value="SLL0236 PROTEIN"/>
    <property type="match status" value="1"/>
</dbReference>
<keyword evidence="5" id="KW-0862">Zinc</keyword>
<dbReference type="InterPro" id="IPR000834">
    <property type="entry name" value="Peptidase_M14"/>
</dbReference>
<dbReference type="Gene3D" id="3.40.630.10">
    <property type="entry name" value="Zn peptidases"/>
    <property type="match status" value="1"/>
</dbReference>
<evidence type="ECO:0000256" key="3">
    <source>
        <dbReference type="ARBA" id="ARBA00022670"/>
    </source>
</evidence>
<evidence type="ECO:0000313" key="8">
    <source>
        <dbReference type="EMBL" id="CUV08679.1"/>
    </source>
</evidence>
<evidence type="ECO:0000256" key="1">
    <source>
        <dbReference type="ARBA" id="ARBA00001947"/>
    </source>
</evidence>
<dbReference type="GO" id="GO:0005615">
    <property type="term" value="C:extracellular space"/>
    <property type="evidence" value="ECO:0007669"/>
    <property type="project" value="TreeGrafter"/>
</dbReference>
<feature type="domain" description="Peptidase M14" evidence="7">
    <location>
        <begin position="34"/>
        <end position="342"/>
    </location>
</feature>
<dbReference type="InterPro" id="IPR029062">
    <property type="entry name" value="Class_I_gatase-like"/>
</dbReference>
<evidence type="ECO:0000256" key="4">
    <source>
        <dbReference type="ARBA" id="ARBA00022801"/>
    </source>
</evidence>
<proteinExistence type="inferred from homology"/>
<dbReference type="Pfam" id="PF00246">
    <property type="entry name" value="Peptidase_M14"/>
    <property type="match status" value="1"/>
</dbReference>
<dbReference type="PANTHER" id="PTHR11705">
    <property type="entry name" value="PROTEASE FAMILY M14 CARBOXYPEPTIDASE A,B"/>
    <property type="match status" value="1"/>
</dbReference>
<sequence>MRRLLLLFLGSVILTGQPKSPEDIFGFKVGADYKLADYSQMLTFHRQLAKNSDRVLMEEIGKSSEGRPMILLYISSSENLTQLDKWKKISSELARARIDDATAKKHSKNGKAILWIDGGMHATERAHGQMTAELAYKIATEETDEMQKIRENVIVLLMTVINPDGMEIVVDWYRKNLGTPYETTGPPVLYQKYVGHDNNRDWFMNNMLESQAVSYKLYNEWYPQIVYNHHQTGPAWARIFLPPFSDPVNPNIHPGVTTGVNLVGTAMANRFAMKKMGGVVSDFQYSMWWNGGMRTAPYYHNQIGILTETSHSTPTPRFYDPDSIPKTIGSRRSGMVNTGTDIFLPLPWEGGESHFRDAVDYMLTASMGVMNIAADLREKWLYDIYRMGRDAIDAGEKGGPYAYIIPNDQWDAYETGKFLSVLRMSGIEIKQASKAFNADGKRYEKGTYIIYASQAFRPHLLDMMEPQNYPELKDASGKPKVPYDLAGWTLPLQMGIMVHKASKPFKATTNSVNALSVKMPSGVISGKSKKGYTFSHNTNAAFIALNELLSAGSQVYLTKDGNYFLKGNSQSEKSKLKELAKSYNISFKTSSQDHSINGTKINSPKVGIYKSWQANMDEGWTRWVLEQYQFPLDTLHNKDLLSRDLDQYSAIILPSQSGNGILNGHMPNTMPERYTGGIGPEGTLILKQYVENGGRVIALDQSSDFLIQQFGLPVRNVVASTPSSSFFIPGSLVRINVETDSEYTFGMQKNAVAYFVRSRAFDIVKLREKGEGGKENIKRPPDQPVTVLARYAKDNILLSGWAMGEKKNIGGKIAMAEVKIGKGSVVLIGFRSQFRGQPRNTFKLLFNALY</sequence>
<evidence type="ECO:0000259" key="7">
    <source>
        <dbReference type="PROSITE" id="PS52035"/>
    </source>
</evidence>
<name>A0A160VFI9_9ZZZZ</name>
<evidence type="ECO:0000256" key="2">
    <source>
        <dbReference type="ARBA" id="ARBA00005988"/>
    </source>
</evidence>
<comment type="similarity">
    <text evidence="2">Belongs to the peptidase M14 family.</text>
</comment>
<protein>
    <submittedName>
        <fullName evidence="8">Secreted protein containing N-terminal Zinc-dependent carboxypeptidase related domain</fullName>
    </submittedName>
</protein>
<evidence type="ECO:0000256" key="6">
    <source>
        <dbReference type="ARBA" id="ARBA00023049"/>
    </source>
</evidence>
<comment type="cofactor">
    <cofactor evidence="1">
        <name>Zn(2+)</name>
        <dbReference type="ChEBI" id="CHEBI:29105"/>
    </cofactor>
</comment>
<keyword evidence="6" id="KW-0482">Metalloprotease</keyword>
<gene>
    <name evidence="8" type="ORF">MGWOODY_Mmi203</name>
</gene>
<dbReference type="CDD" id="cd06240">
    <property type="entry name" value="M14-like"/>
    <property type="match status" value="1"/>
</dbReference>
<accession>A0A160VFI9</accession>
<dbReference type="SUPFAM" id="SSF52317">
    <property type="entry name" value="Class I glutamine amidotransferase-like"/>
    <property type="match status" value="1"/>
</dbReference>
<evidence type="ECO:0000256" key="5">
    <source>
        <dbReference type="ARBA" id="ARBA00022833"/>
    </source>
</evidence>
<keyword evidence="3" id="KW-0645">Protease</keyword>
<dbReference type="PROSITE" id="PS52035">
    <property type="entry name" value="PEPTIDASE_M14"/>
    <property type="match status" value="1"/>
</dbReference>
<organism evidence="8">
    <name type="scientific">hydrothermal vent metagenome</name>
    <dbReference type="NCBI Taxonomy" id="652676"/>
    <lineage>
        <taxon>unclassified sequences</taxon>
        <taxon>metagenomes</taxon>
        <taxon>ecological metagenomes</taxon>
    </lineage>
</organism>
<dbReference type="GO" id="GO:0006508">
    <property type="term" value="P:proteolysis"/>
    <property type="evidence" value="ECO:0007669"/>
    <property type="project" value="UniProtKB-KW"/>
</dbReference>
<keyword evidence="8" id="KW-0121">Carboxypeptidase</keyword>
<dbReference type="EMBL" id="FAXC01000110">
    <property type="protein sequence ID" value="CUV08679.1"/>
    <property type="molecule type" value="Genomic_DNA"/>
</dbReference>
<keyword evidence="4" id="KW-0378">Hydrolase</keyword>
<dbReference type="GO" id="GO:0004181">
    <property type="term" value="F:metallocarboxypeptidase activity"/>
    <property type="evidence" value="ECO:0007669"/>
    <property type="project" value="InterPro"/>
</dbReference>
<dbReference type="AlphaFoldDB" id="A0A160VFI9"/>
<dbReference type="GO" id="GO:0008270">
    <property type="term" value="F:zinc ion binding"/>
    <property type="evidence" value="ECO:0007669"/>
    <property type="project" value="InterPro"/>
</dbReference>
<reference evidence="8" key="1">
    <citation type="submission" date="2015-10" db="EMBL/GenBank/DDBJ databases">
        <authorList>
            <person name="Gilbert D.G."/>
        </authorList>
    </citation>
    <scope>NUCLEOTIDE SEQUENCE</scope>
</reference>
<dbReference type="SUPFAM" id="SSF53187">
    <property type="entry name" value="Zn-dependent exopeptidases"/>
    <property type="match status" value="1"/>
</dbReference>